<comment type="function">
    <text evidence="12">Possesses 5'-&gt;3' exoribonuclease activity. Required for the processing of nuclear mRNA and rRNA precursors. May promote the termination of transcription by RNA polymerase II. Essential for vegetative cell growth and chromosome segregation.</text>
</comment>
<keyword evidence="7 14" id="KW-0378">Hydrolase</keyword>
<feature type="domain" description="Xrn1 helical" evidence="17">
    <location>
        <begin position="307"/>
        <end position="408"/>
    </location>
</feature>
<dbReference type="GO" id="GO:0003723">
    <property type="term" value="F:RNA binding"/>
    <property type="evidence" value="ECO:0007669"/>
    <property type="project" value="TreeGrafter"/>
</dbReference>
<dbReference type="PANTHER" id="PTHR12341:SF41">
    <property type="entry name" value="5'-3' EXORIBONUCLEASE 2"/>
    <property type="match status" value="1"/>
</dbReference>
<protein>
    <recommendedName>
        <fullName evidence="14">5'-3' exoribonuclease</fullName>
        <ecNumber evidence="14">3.1.13.-</ecNumber>
    </recommendedName>
</protein>
<dbReference type="CDD" id="cd18673">
    <property type="entry name" value="PIN_XRN1-2-like"/>
    <property type="match status" value="1"/>
</dbReference>
<keyword evidence="11" id="KW-0539">Nucleus</keyword>
<evidence type="ECO:0000256" key="3">
    <source>
        <dbReference type="ARBA" id="ARBA00022472"/>
    </source>
</evidence>
<evidence type="ECO:0000313" key="19">
    <source>
        <dbReference type="Proteomes" id="UP000774326"/>
    </source>
</evidence>
<evidence type="ECO:0000256" key="2">
    <source>
        <dbReference type="ARBA" id="ARBA00006994"/>
    </source>
</evidence>
<dbReference type="GO" id="GO:0004534">
    <property type="term" value="F:5'-3' RNA exonuclease activity"/>
    <property type="evidence" value="ECO:0007669"/>
    <property type="project" value="UniProtKB-UniRule"/>
</dbReference>
<dbReference type="GO" id="GO:0006353">
    <property type="term" value="P:DNA-templated transcription termination"/>
    <property type="evidence" value="ECO:0007669"/>
    <property type="project" value="UniProtKB-KW"/>
</dbReference>
<reference evidence="18" key="2">
    <citation type="submission" date="2021-01" db="EMBL/GenBank/DDBJ databases">
        <authorList>
            <person name="Schikora-Tamarit M.A."/>
        </authorList>
    </citation>
    <scope>NUCLEOTIDE SEQUENCE</scope>
    <source>
        <strain evidence="18">CBS2887</strain>
    </source>
</reference>
<dbReference type="FunFam" id="3.40.50.12390:FF:000003">
    <property type="entry name" value="5'-3' exoribonuclease"/>
    <property type="match status" value="1"/>
</dbReference>
<dbReference type="OrthoDB" id="28245at2759"/>
<dbReference type="Pfam" id="PF17846">
    <property type="entry name" value="XRN_M"/>
    <property type="match status" value="2"/>
</dbReference>
<proteinExistence type="inferred from homology"/>
<evidence type="ECO:0000313" key="18">
    <source>
        <dbReference type="EMBL" id="KAH3675787.1"/>
    </source>
</evidence>
<comment type="function">
    <text evidence="14">Possesses 5'-&gt;3' exoribonuclease activity. May promote termination of transcription by RNA polymerase II.</text>
</comment>
<comment type="caution">
    <text evidence="18">The sequence shown here is derived from an EMBL/GenBank/DDBJ whole genome shotgun (WGS) entry which is preliminary data.</text>
</comment>
<dbReference type="FunFam" id="3.40.50.12390:FF:000005">
    <property type="entry name" value="5'-3' exoribonuclease 2"/>
    <property type="match status" value="1"/>
</dbReference>
<keyword evidence="8 14" id="KW-0269">Exonuclease</keyword>
<organism evidence="18 19">
    <name type="scientific">Wickerhamomyces pijperi</name>
    <name type="common">Yeast</name>
    <name type="synonym">Pichia pijperi</name>
    <dbReference type="NCBI Taxonomy" id="599730"/>
    <lineage>
        <taxon>Eukaryota</taxon>
        <taxon>Fungi</taxon>
        <taxon>Dikarya</taxon>
        <taxon>Ascomycota</taxon>
        <taxon>Saccharomycotina</taxon>
        <taxon>Saccharomycetes</taxon>
        <taxon>Phaffomycetales</taxon>
        <taxon>Wickerhamomycetaceae</taxon>
        <taxon>Wickerhamomyces</taxon>
    </lineage>
</organism>
<dbReference type="InterPro" id="IPR041412">
    <property type="entry name" value="Xrn1_helical"/>
</dbReference>
<comment type="subunit">
    <text evidence="13">Interacts with RAI1; the interaction is direct, stabilizes RAT1 protein structure and may stimulate its exoribonuclease activity. The interaction also stimulates RAI1 pyrophosphohydrolase activity, probably by recruiting it to mRNA substrates.</text>
</comment>
<keyword evidence="6 14" id="KW-0540">Nuclease</keyword>
<evidence type="ECO:0000259" key="16">
    <source>
        <dbReference type="Pfam" id="PF03159"/>
    </source>
</evidence>
<evidence type="ECO:0000256" key="14">
    <source>
        <dbReference type="PIRNR" id="PIRNR037239"/>
    </source>
</evidence>
<evidence type="ECO:0000256" key="13">
    <source>
        <dbReference type="ARBA" id="ARBA00046943"/>
    </source>
</evidence>
<feature type="compositionally biased region" description="Low complexity" evidence="15">
    <location>
        <begin position="500"/>
        <end position="510"/>
    </location>
</feature>
<keyword evidence="3" id="KW-0806">Transcription termination</keyword>
<feature type="compositionally biased region" description="Basic and acidic residues" evidence="15">
    <location>
        <begin position="442"/>
        <end position="466"/>
    </location>
</feature>
<evidence type="ECO:0000256" key="4">
    <source>
        <dbReference type="ARBA" id="ARBA00022552"/>
    </source>
</evidence>
<evidence type="ECO:0000256" key="8">
    <source>
        <dbReference type="ARBA" id="ARBA00022839"/>
    </source>
</evidence>
<evidence type="ECO:0000256" key="1">
    <source>
        <dbReference type="ARBA" id="ARBA00004123"/>
    </source>
</evidence>
<dbReference type="Gene3D" id="3.40.50.12390">
    <property type="match status" value="2"/>
</dbReference>
<accession>A0A9P8PPN8</accession>
<keyword evidence="19" id="KW-1185">Reference proteome</keyword>
<keyword evidence="10" id="KW-0804">Transcription</keyword>
<dbReference type="GO" id="GO:0006397">
    <property type="term" value="P:mRNA processing"/>
    <property type="evidence" value="ECO:0007669"/>
    <property type="project" value="UniProtKB-UniRule"/>
</dbReference>
<gene>
    <name evidence="18" type="ORF">WICPIJ_009240</name>
</gene>
<dbReference type="InterPro" id="IPR027073">
    <property type="entry name" value="5_3_exoribonuclease"/>
</dbReference>
<comment type="similarity">
    <text evidence="2 14">Belongs to the 5'-3' exonuclease family. XRN2/RAT1 subfamily.</text>
</comment>
<evidence type="ECO:0000256" key="6">
    <source>
        <dbReference type="ARBA" id="ARBA00022722"/>
    </source>
</evidence>
<evidence type="ECO:0000256" key="12">
    <source>
        <dbReference type="ARBA" id="ARBA00046137"/>
    </source>
</evidence>
<dbReference type="Proteomes" id="UP000774326">
    <property type="component" value="Unassembled WGS sequence"/>
</dbReference>
<dbReference type="EMBL" id="JAEUBG010005348">
    <property type="protein sequence ID" value="KAH3675787.1"/>
    <property type="molecule type" value="Genomic_DNA"/>
</dbReference>
<name>A0A9P8PPN8_WICPI</name>
<evidence type="ECO:0000256" key="15">
    <source>
        <dbReference type="SAM" id="MobiDB-lite"/>
    </source>
</evidence>
<evidence type="ECO:0000259" key="17">
    <source>
        <dbReference type="Pfam" id="PF17846"/>
    </source>
</evidence>
<dbReference type="GO" id="GO:0006364">
    <property type="term" value="P:rRNA processing"/>
    <property type="evidence" value="ECO:0007669"/>
    <property type="project" value="UniProtKB-KW"/>
</dbReference>
<evidence type="ECO:0000256" key="11">
    <source>
        <dbReference type="ARBA" id="ARBA00023242"/>
    </source>
</evidence>
<feature type="region of interest" description="Disordered" evidence="15">
    <location>
        <begin position="500"/>
        <end position="520"/>
    </location>
</feature>
<keyword evidence="9" id="KW-0805">Transcription regulation</keyword>
<feature type="region of interest" description="Disordered" evidence="15">
    <location>
        <begin position="885"/>
        <end position="904"/>
    </location>
</feature>
<comment type="subcellular location">
    <subcellularLocation>
        <location evidence="1">Nucleus</location>
    </subcellularLocation>
</comment>
<dbReference type="PANTHER" id="PTHR12341">
    <property type="entry name" value="5'-&gt;3' EXORIBONUCLEASE"/>
    <property type="match status" value="1"/>
</dbReference>
<sequence length="904" mass="105030">MGVPAFFRWLSKKFPKIITPVVEEQDQIIDGVKVPARYGNANPNGELDNLYLDMNGIVHPCSHPEDKPAPATEEEMLLAIFEYTDRVLNMARPRKVLMIAVDGVAPRAKMNQQRARRFRSARDKRIQDEEKERVALELGQLIDDGVQSHKTWDSNAITPGTPFMDKLAIGLRYWTAYKLATDPGWENLQVIISDATVPGEGEHKIMNFIRSQRSDTQYDPNTSHAIYGLDADLIFLGLATHEPHFRVLREDVFAQDQRQLSVRSQMNMSEERKQHLQEYKKPFLWLNINVLREYLEVELNVPNLNFKFDLERAIDDWVFMCFFCGNDFLPHLPSLDVRDNSIDILVGIWKRILPKLSSYLTTDGKLNLESVELLLRELGAQESNIFTTRKASDDQREAKRRRYQKPKDNVRADLLFDTSGNSVGSVNLTNSDLAKMKTQTFKQKEAEEEAKAGNKTKIEEVAKDEDTSATATEDEQPKEDINDANLSAAAAMRKKLLAAKANSTTTTTTSEETDTGISKKRALETNNIEIDLLDPDPIKFHEAGYNDRYYKVKFHLMDKSDEEILEFKKEVVKHYIEGISWVLLYYYQGCPSWNWYYPYHYAPFAQDFQDLKDIKVIFNKGEPFRPFEQLMSVLPADSDHNLPAVFRPLMRDADSPIIDFYPTEFPLDMNGKKMEWQAIVLLPFIDEQRLLEHVQKKYELLSDEELERNERKKEVLFISSRNKNANRFKECYTMDKVKIDFKFDKNGLAGKIEPNENYSIGTNLPTPIPNDDRYPDISTAEFFKFNYTMPSAKSSKSIILTGYIPHLLVLTQEDKDNIRYGGGRHHHHHNNRNFNPNTNFIRFGPYGDQHYKSRMGGFRNTVQYIVNEQHQQQQQRQYQQNFNQMRNNNTNYTPEVNQRGYKYR</sequence>
<evidence type="ECO:0000256" key="9">
    <source>
        <dbReference type="ARBA" id="ARBA00023015"/>
    </source>
</evidence>
<feature type="region of interest" description="Disordered" evidence="15">
    <location>
        <begin position="440"/>
        <end position="481"/>
    </location>
</feature>
<reference evidence="18" key="1">
    <citation type="journal article" date="2021" name="Open Biol.">
        <title>Shared evolutionary footprints suggest mitochondrial oxidative damage underlies multiple complex I losses in fungi.</title>
        <authorList>
            <person name="Schikora-Tamarit M.A."/>
            <person name="Marcet-Houben M."/>
            <person name="Nosek J."/>
            <person name="Gabaldon T."/>
        </authorList>
    </citation>
    <scope>NUCLEOTIDE SEQUENCE</scope>
    <source>
        <strain evidence="18">CBS2887</strain>
    </source>
</reference>
<dbReference type="InterPro" id="IPR004859">
    <property type="entry name" value="Xrn1_N"/>
</dbReference>
<dbReference type="EC" id="3.1.13.-" evidence="14"/>
<feature type="domain" description="Xrn1 helical" evidence="17">
    <location>
        <begin position="426"/>
        <end position="813"/>
    </location>
</feature>
<dbReference type="Pfam" id="PF03159">
    <property type="entry name" value="XRN_N"/>
    <property type="match status" value="1"/>
</dbReference>
<dbReference type="InterPro" id="IPR017151">
    <property type="entry name" value="Xrn2/3/4"/>
</dbReference>
<feature type="domain" description="Xrn1 N-terminal" evidence="16">
    <location>
        <begin position="1"/>
        <end position="251"/>
    </location>
</feature>
<evidence type="ECO:0000256" key="10">
    <source>
        <dbReference type="ARBA" id="ARBA00023163"/>
    </source>
</evidence>
<dbReference type="GO" id="GO:0000956">
    <property type="term" value="P:nuclear-transcribed mRNA catabolic process"/>
    <property type="evidence" value="ECO:0007669"/>
    <property type="project" value="TreeGrafter"/>
</dbReference>
<dbReference type="AlphaFoldDB" id="A0A9P8PPN8"/>
<evidence type="ECO:0000256" key="7">
    <source>
        <dbReference type="ARBA" id="ARBA00022801"/>
    </source>
</evidence>
<dbReference type="PIRSF" id="PIRSF037239">
    <property type="entry name" value="Exonuclease_Xrn2"/>
    <property type="match status" value="1"/>
</dbReference>
<dbReference type="GO" id="GO:0005634">
    <property type="term" value="C:nucleus"/>
    <property type="evidence" value="ECO:0007669"/>
    <property type="project" value="UniProtKB-SubCell"/>
</dbReference>
<dbReference type="Gene3D" id="1.25.40.1050">
    <property type="match status" value="1"/>
</dbReference>
<dbReference type="FunFam" id="1.25.40.1050:FF:000002">
    <property type="entry name" value="5'-3' exoribonuclease"/>
    <property type="match status" value="1"/>
</dbReference>
<evidence type="ECO:0000256" key="5">
    <source>
        <dbReference type="ARBA" id="ARBA00022664"/>
    </source>
</evidence>
<keyword evidence="4" id="KW-0698">rRNA processing</keyword>
<keyword evidence="5 14" id="KW-0507">mRNA processing</keyword>